<feature type="coiled-coil region" evidence="1">
    <location>
        <begin position="158"/>
        <end position="185"/>
    </location>
</feature>
<dbReference type="PANTHER" id="PTHR30522:SF0">
    <property type="entry name" value="NUCLEOSIDE TRIPHOSPHATE PYROPHOSPHOHYDROLASE"/>
    <property type="match status" value="1"/>
</dbReference>
<dbReference type="Pfam" id="PF03819">
    <property type="entry name" value="MazG"/>
    <property type="match status" value="2"/>
</dbReference>
<dbReference type="NCBIfam" id="TIGR00444">
    <property type="entry name" value="mazG"/>
    <property type="match status" value="1"/>
</dbReference>
<accession>A0AAI8CM33</accession>
<dbReference type="KEGG" id="fia:NA23_06390"/>
<evidence type="ECO:0000259" key="2">
    <source>
        <dbReference type="Pfam" id="PF03819"/>
    </source>
</evidence>
<dbReference type="EMBL" id="CP014334">
    <property type="protein sequence ID" value="AMW32925.1"/>
    <property type="molecule type" value="Genomic_DNA"/>
</dbReference>
<dbReference type="Proteomes" id="UP000093740">
    <property type="component" value="Chromosome"/>
</dbReference>
<keyword evidence="1" id="KW-0175">Coiled coil</keyword>
<dbReference type="GO" id="GO:0046052">
    <property type="term" value="P:UTP catabolic process"/>
    <property type="evidence" value="ECO:0007669"/>
    <property type="project" value="TreeGrafter"/>
</dbReference>
<evidence type="ECO:0000313" key="3">
    <source>
        <dbReference type="EMBL" id="AMW32925.1"/>
    </source>
</evidence>
<evidence type="ECO:0000313" key="4">
    <source>
        <dbReference type="Proteomes" id="UP000093740"/>
    </source>
</evidence>
<name>A0AAI8CM33_FERIS</name>
<dbReference type="FunFam" id="1.10.287.1080:FF:000001">
    <property type="entry name" value="Nucleoside triphosphate pyrophosphohydrolase"/>
    <property type="match status" value="1"/>
</dbReference>
<dbReference type="EC" id="3.6.1.9" evidence="3"/>
<evidence type="ECO:0000256" key="1">
    <source>
        <dbReference type="SAM" id="Coils"/>
    </source>
</evidence>
<dbReference type="GO" id="GO:0006950">
    <property type="term" value="P:response to stress"/>
    <property type="evidence" value="ECO:0007669"/>
    <property type="project" value="UniProtKB-ARBA"/>
</dbReference>
<gene>
    <name evidence="3" type="primary">mazG</name>
    <name evidence="3" type="ORF">NA23_06390</name>
</gene>
<dbReference type="AlphaFoldDB" id="A0AAI8CM33"/>
<dbReference type="InterPro" id="IPR011551">
    <property type="entry name" value="NTP_PyrPHydrolase_MazG"/>
</dbReference>
<protein>
    <submittedName>
        <fullName evidence="3">Nucleoside triphosphate pyrophosphohydrolase</fullName>
        <ecNumber evidence="3">3.6.1.9</ecNumber>
    </submittedName>
</protein>
<dbReference type="InterPro" id="IPR048011">
    <property type="entry name" value="NTP-PPase_MazG-like_C"/>
</dbReference>
<dbReference type="Gene3D" id="1.10.287.1080">
    <property type="entry name" value="MazG-like"/>
    <property type="match status" value="2"/>
</dbReference>
<dbReference type="GO" id="GO:0046081">
    <property type="term" value="P:dUTP catabolic process"/>
    <property type="evidence" value="ECO:0007669"/>
    <property type="project" value="TreeGrafter"/>
</dbReference>
<feature type="domain" description="NTP pyrophosphohydrolase MazG-like" evidence="2">
    <location>
        <begin position="28"/>
        <end position="101"/>
    </location>
</feature>
<dbReference type="NCBIfam" id="NF007113">
    <property type="entry name" value="PRK09562.1"/>
    <property type="match status" value="1"/>
</dbReference>
<reference evidence="3 4" key="1">
    <citation type="journal article" date="2015" name="Stand. Genomic Sci.">
        <title>Genome sequence of a native-feather degrading extremely thermophilic Eubacterium, Fervidobacterium islandicum AW-1.</title>
        <authorList>
            <person name="Lee Y.J."/>
            <person name="Jeong H."/>
            <person name="Park G.S."/>
            <person name="Kwak Y."/>
            <person name="Lee S.J."/>
            <person name="Lee S.J."/>
            <person name="Park M.K."/>
            <person name="Kim J.Y."/>
            <person name="Kang H.K."/>
            <person name="Shin J.H."/>
            <person name="Lee D.W."/>
        </authorList>
    </citation>
    <scope>NUCLEOTIDE SEQUENCE [LARGE SCALE GENOMIC DNA]</scope>
    <source>
        <strain evidence="3 4">AW-1</strain>
    </source>
</reference>
<dbReference type="InterPro" id="IPR004518">
    <property type="entry name" value="MazG-like_dom"/>
</dbReference>
<dbReference type="RefSeq" id="WP_033191930.1">
    <property type="nucleotide sequence ID" value="NZ_CP014334.2"/>
</dbReference>
<dbReference type="GO" id="GO:0046076">
    <property type="term" value="P:dTTP catabolic process"/>
    <property type="evidence" value="ECO:0007669"/>
    <property type="project" value="TreeGrafter"/>
</dbReference>
<dbReference type="CDD" id="cd11528">
    <property type="entry name" value="NTP-PPase_MazG_Nterm"/>
    <property type="match status" value="1"/>
</dbReference>
<organism evidence="3 4">
    <name type="scientific">Fervidobacterium islandicum</name>
    <dbReference type="NCBI Taxonomy" id="2423"/>
    <lineage>
        <taxon>Bacteria</taxon>
        <taxon>Thermotogati</taxon>
        <taxon>Thermotogota</taxon>
        <taxon>Thermotogae</taxon>
        <taxon>Thermotogales</taxon>
        <taxon>Fervidobacteriaceae</taxon>
        <taxon>Fervidobacterium</taxon>
    </lineage>
</organism>
<dbReference type="GO" id="GO:0006203">
    <property type="term" value="P:dGTP catabolic process"/>
    <property type="evidence" value="ECO:0007669"/>
    <property type="project" value="TreeGrafter"/>
</dbReference>
<dbReference type="GO" id="GO:0046061">
    <property type="term" value="P:dATP catabolic process"/>
    <property type="evidence" value="ECO:0007669"/>
    <property type="project" value="TreeGrafter"/>
</dbReference>
<proteinExistence type="predicted"/>
<dbReference type="SUPFAM" id="SSF101386">
    <property type="entry name" value="all-alpha NTP pyrophosphatases"/>
    <property type="match status" value="2"/>
</dbReference>
<sequence length="264" mass="30725">MVGKEFEKLVEIMAQLRGENGCEWDKAQTHESLKPYLIEEAYEVLNAIDNQDDEELKEELGDVLLQVVFHSQIAAERGAFTIEDVIRTLSDKLIRRHPHVFGDAQGYSYARWEEIKAKEKGQKKRSSIGDVNHALPGLSLARRVQENAADVGFDWTEIEDVWNKVEEEIRELKKAKNEEEIEEEMGDLLFAIVNLARFLNVDPESAIRKATEKFITRFEKMEKEIEKDGKKLENMTVSEMDEYWNKVKATEYKHPEVHEEVKEK</sequence>
<dbReference type="GO" id="GO:0046047">
    <property type="term" value="P:TTP catabolic process"/>
    <property type="evidence" value="ECO:0007669"/>
    <property type="project" value="TreeGrafter"/>
</dbReference>
<dbReference type="FunFam" id="1.10.287.1080:FF:000003">
    <property type="entry name" value="Nucleoside triphosphate pyrophosphohydrolase"/>
    <property type="match status" value="1"/>
</dbReference>
<keyword evidence="3" id="KW-0378">Hydrolase</keyword>
<dbReference type="PANTHER" id="PTHR30522">
    <property type="entry name" value="NUCLEOSIDE TRIPHOSPHATE PYROPHOSPHOHYDROLASE"/>
    <property type="match status" value="1"/>
</dbReference>
<dbReference type="GO" id="GO:0047429">
    <property type="term" value="F:nucleoside triphosphate diphosphatase activity"/>
    <property type="evidence" value="ECO:0007669"/>
    <property type="project" value="UniProtKB-EC"/>
</dbReference>
<dbReference type="CDD" id="cd11529">
    <property type="entry name" value="NTP-PPase_MazG_Cterm"/>
    <property type="match status" value="1"/>
</dbReference>
<dbReference type="InterPro" id="IPR048015">
    <property type="entry name" value="NTP-PPase_MazG-like_N"/>
</dbReference>
<keyword evidence="4" id="KW-1185">Reference proteome</keyword>
<feature type="domain" description="NTP pyrophosphohydrolase MazG-like" evidence="2">
    <location>
        <begin position="166"/>
        <end position="219"/>
    </location>
</feature>